<proteinExistence type="predicted"/>
<dbReference type="Pfam" id="PF06180">
    <property type="entry name" value="CbiK"/>
    <property type="match status" value="1"/>
</dbReference>
<dbReference type="InterPro" id="IPR010388">
    <property type="entry name" value="Anaerobic_Co-chelatase"/>
</dbReference>
<accession>A0ABT9Y527</accession>
<dbReference type="EC" id="4.99.1.3" evidence="1"/>
<reference evidence="1 2" key="1">
    <citation type="submission" date="2023-07" db="EMBL/GenBank/DDBJ databases">
        <title>Genomic Encyclopedia of Type Strains, Phase IV (KMG-IV): sequencing the most valuable type-strain genomes for metagenomic binning, comparative biology and taxonomic classification.</title>
        <authorList>
            <person name="Goeker M."/>
        </authorList>
    </citation>
    <scope>NUCLEOTIDE SEQUENCE [LARGE SCALE GENOMIC DNA]</scope>
    <source>
        <strain evidence="1 2">DSM 16980</strain>
    </source>
</reference>
<evidence type="ECO:0000313" key="1">
    <source>
        <dbReference type="EMBL" id="MDQ0202738.1"/>
    </source>
</evidence>
<evidence type="ECO:0000313" key="2">
    <source>
        <dbReference type="Proteomes" id="UP001239167"/>
    </source>
</evidence>
<dbReference type="SUPFAM" id="SSF53800">
    <property type="entry name" value="Chelatase"/>
    <property type="match status" value="1"/>
</dbReference>
<name>A0ABT9Y527_9FIRM</name>
<protein>
    <submittedName>
        <fullName evidence="1">Sirohydrochlorin cobaltochelatase</fullName>
        <ecNumber evidence="1">4.99.1.3</ecNumber>
    </submittedName>
</protein>
<dbReference type="Proteomes" id="UP001239167">
    <property type="component" value="Unassembled WGS sequence"/>
</dbReference>
<dbReference type="RefSeq" id="WP_307222662.1">
    <property type="nucleotide sequence ID" value="NZ_CP116940.1"/>
</dbReference>
<comment type="caution">
    <text evidence="1">The sequence shown here is derived from an EMBL/GenBank/DDBJ whole genome shotgun (WGS) entry which is preliminary data.</text>
</comment>
<keyword evidence="1" id="KW-0456">Lyase</keyword>
<dbReference type="CDD" id="cd03413">
    <property type="entry name" value="CbiK_C"/>
    <property type="match status" value="1"/>
</dbReference>
<sequence length="286" mass="32583">MTHQTKALQELPDKDAILIIAFGTTQEQARKAAIENIAAKIRAAYDGEKIVVAFTSHIVIRRIKEKEGILYDTPEEALEKLLKERFTRVAVITLDIIPGIEYAYKQKVFELYKEKFKKITLAVPLLYWMGQKAHADDVKNVFQEFFAEQKIYSKNFDAVLVFAHGTLHPANAYYSVIQDRLERLWKNHAYIYTVDGYPDLDAVIPKLKEKGHKKILLIPFMIVAGEHVCQDMAGESGNSHKAILEKEGFEVKTHLHGLGESEAICKFFLKRAEEAYNGLSVPAKFL</sequence>
<dbReference type="PIRSF" id="PIRSF033579">
    <property type="entry name" value="Anaer_Co_chel"/>
    <property type="match status" value="1"/>
</dbReference>
<organism evidence="1 2">
    <name type="scientific">Pectinatus haikarae</name>
    <dbReference type="NCBI Taxonomy" id="349096"/>
    <lineage>
        <taxon>Bacteria</taxon>
        <taxon>Bacillati</taxon>
        <taxon>Bacillota</taxon>
        <taxon>Negativicutes</taxon>
        <taxon>Selenomonadales</taxon>
        <taxon>Selenomonadaceae</taxon>
        <taxon>Pectinatus</taxon>
    </lineage>
</organism>
<dbReference type="GO" id="GO:0016852">
    <property type="term" value="F:sirohydrochlorin cobaltochelatase activity"/>
    <property type="evidence" value="ECO:0007669"/>
    <property type="project" value="UniProtKB-EC"/>
</dbReference>
<gene>
    <name evidence="1" type="ORF">J2S01_000431</name>
</gene>
<dbReference type="EMBL" id="JAUSUE010000002">
    <property type="protein sequence ID" value="MDQ0202738.1"/>
    <property type="molecule type" value="Genomic_DNA"/>
</dbReference>
<keyword evidence="2" id="KW-1185">Reference proteome</keyword>
<dbReference type="Gene3D" id="3.40.50.1400">
    <property type="match status" value="2"/>
</dbReference>